<reference evidence="1 2" key="1">
    <citation type="submission" date="2011-09" db="EMBL/GenBank/DDBJ databases">
        <authorList>
            <consortium name="US DOE Joint Genome Institute (JGI-PGF)"/>
            <person name="Lucas S."/>
            <person name="Han J."/>
            <person name="Lapidus A."/>
            <person name="Cheng J.-F."/>
            <person name="Goodwin L."/>
            <person name="Pitluck S."/>
            <person name="Peters L."/>
            <person name="Land M.L."/>
            <person name="Hauser L."/>
            <person name="Orellana R."/>
            <person name="Lovley D."/>
            <person name="Woyke T.J."/>
        </authorList>
    </citation>
    <scope>NUCLEOTIDE SEQUENCE [LARGE SCALE GENOMIC DNA]</scope>
    <source>
        <strain evidence="1 2">2ac9</strain>
    </source>
</reference>
<proteinExistence type="predicted"/>
<dbReference type="HOGENOM" id="CLU_182048_0_0_7"/>
<dbReference type="STRING" id="879212.DespoDRAFT_01681"/>
<accession>I5B287</accession>
<dbReference type="AlphaFoldDB" id="I5B287"/>
<organism evidence="1 2">
    <name type="scientific">Desulfobacter postgatei 2ac9</name>
    <dbReference type="NCBI Taxonomy" id="879212"/>
    <lineage>
        <taxon>Bacteria</taxon>
        <taxon>Pseudomonadati</taxon>
        <taxon>Thermodesulfobacteriota</taxon>
        <taxon>Desulfobacteria</taxon>
        <taxon>Desulfobacterales</taxon>
        <taxon>Desulfobacteraceae</taxon>
        <taxon>Desulfobacter</taxon>
    </lineage>
</organism>
<protein>
    <submittedName>
        <fullName evidence="1">Uncharacterized protein</fullName>
    </submittedName>
</protein>
<evidence type="ECO:0000313" key="1">
    <source>
        <dbReference type="EMBL" id="EIM63600.1"/>
    </source>
</evidence>
<name>I5B287_9BACT</name>
<evidence type="ECO:0000313" key="2">
    <source>
        <dbReference type="Proteomes" id="UP000005778"/>
    </source>
</evidence>
<dbReference type="Proteomes" id="UP000005778">
    <property type="component" value="Chromosome"/>
</dbReference>
<dbReference type="eggNOG" id="ENOG5033468">
    <property type="taxonomic scope" value="Bacteria"/>
</dbReference>
<dbReference type="OrthoDB" id="161687at2"/>
<dbReference type="RefSeq" id="WP_004072839.1">
    <property type="nucleotide sequence ID" value="NZ_CM001488.1"/>
</dbReference>
<reference evidence="1 2" key="2">
    <citation type="submission" date="2012-02" db="EMBL/GenBank/DDBJ databases">
        <title>Improved High-Quality Draft sequence of Desulfobacter postgatei 2ac9.</title>
        <authorList>
            <consortium name="US DOE Joint Genome Institute"/>
            <person name="Lucas S."/>
            <person name="Han J."/>
            <person name="Lapidus A."/>
            <person name="Cheng J.-F."/>
            <person name="Goodwin L."/>
            <person name="Pitluck S."/>
            <person name="Peters L."/>
            <person name="Ovchinnikova G."/>
            <person name="Held B."/>
            <person name="Detter J.C."/>
            <person name="Han C."/>
            <person name="Tapia R."/>
            <person name="Land M."/>
            <person name="Hauser L."/>
            <person name="Kyrpides N."/>
            <person name="Ivanova N."/>
            <person name="Pagani I."/>
            <person name="Orellana R."/>
            <person name="Lovley D."/>
            <person name="Woyke T."/>
        </authorList>
    </citation>
    <scope>NUCLEOTIDE SEQUENCE [LARGE SCALE GENOMIC DNA]</scope>
    <source>
        <strain evidence="1 2">2ac9</strain>
    </source>
</reference>
<gene>
    <name evidence="1" type="ORF">DespoDRAFT_01681</name>
</gene>
<dbReference type="EMBL" id="CM001488">
    <property type="protein sequence ID" value="EIM63600.1"/>
    <property type="molecule type" value="Genomic_DNA"/>
</dbReference>
<keyword evidence="2" id="KW-1185">Reference proteome</keyword>
<sequence>MAEIIVKTDYPEEAHEVLSETLKIEASRIKYSLSLIQKRLTAFEKKYNTSSENFIEKWTAEDLEGKDMEYITWVGEYKHFANLKNRLNTIKSITYASV</sequence>